<protein>
    <submittedName>
        <fullName evidence="1">Uncharacterized protein</fullName>
    </submittedName>
</protein>
<reference evidence="1" key="1">
    <citation type="submission" date="2019-08" db="EMBL/GenBank/DDBJ databases">
        <authorList>
            <person name="Kucharzyk K."/>
            <person name="Murdoch R.W."/>
            <person name="Higgins S."/>
            <person name="Loffler F."/>
        </authorList>
    </citation>
    <scope>NUCLEOTIDE SEQUENCE</scope>
</reference>
<dbReference type="AlphaFoldDB" id="A0A644YGS6"/>
<name>A0A644YGS6_9ZZZZ</name>
<sequence length="105" mass="11617">MAGHHKANELHLAMLPRFRPGGTFSKAVPGVTQPHPVFVVLGEVNAQSGIQQRRESSLFGQNGKRSVLRINLQIEDGMIEFCHVGQLRGKDELIISSVQILSYQN</sequence>
<gene>
    <name evidence="1" type="ORF">SDC9_71805</name>
</gene>
<organism evidence="1">
    <name type="scientific">bioreactor metagenome</name>
    <dbReference type="NCBI Taxonomy" id="1076179"/>
    <lineage>
        <taxon>unclassified sequences</taxon>
        <taxon>metagenomes</taxon>
        <taxon>ecological metagenomes</taxon>
    </lineage>
</organism>
<evidence type="ECO:0000313" key="1">
    <source>
        <dbReference type="EMBL" id="MPM25314.1"/>
    </source>
</evidence>
<accession>A0A644YGS6</accession>
<dbReference type="EMBL" id="VSSQ01004468">
    <property type="protein sequence ID" value="MPM25314.1"/>
    <property type="molecule type" value="Genomic_DNA"/>
</dbReference>
<proteinExistence type="predicted"/>
<comment type="caution">
    <text evidence="1">The sequence shown here is derived from an EMBL/GenBank/DDBJ whole genome shotgun (WGS) entry which is preliminary data.</text>
</comment>